<dbReference type="InterPro" id="IPR011527">
    <property type="entry name" value="ABC1_TM_dom"/>
</dbReference>
<protein>
    <recommendedName>
        <fullName evidence="6">ABC transmembrane type-1 domain-containing protein</fullName>
    </recommendedName>
</protein>
<dbReference type="GO" id="GO:0016020">
    <property type="term" value="C:membrane"/>
    <property type="evidence" value="ECO:0007669"/>
    <property type="project" value="UniProtKB-SubCell"/>
</dbReference>
<evidence type="ECO:0000256" key="3">
    <source>
        <dbReference type="ARBA" id="ARBA00022989"/>
    </source>
</evidence>
<dbReference type="Proteomes" id="UP000024404">
    <property type="component" value="Unassembled WGS sequence"/>
</dbReference>
<dbReference type="AlphaFoldDB" id="A0A8R1U2A9"/>
<dbReference type="InterPro" id="IPR039421">
    <property type="entry name" value="Type_1_exporter"/>
</dbReference>
<feature type="transmembrane region" description="Helical" evidence="5">
    <location>
        <begin position="663"/>
        <end position="689"/>
    </location>
</feature>
<dbReference type="InterPro" id="IPR036640">
    <property type="entry name" value="ABC1_TM_sf"/>
</dbReference>
<keyword evidence="4 5" id="KW-0472">Membrane</keyword>
<evidence type="ECO:0000259" key="6">
    <source>
        <dbReference type="PROSITE" id="PS50929"/>
    </source>
</evidence>
<feature type="transmembrane region" description="Helical" evidence="5">
    <location>
        <begin position="501"/>
        <end position="521"/>
    </location>
</feature>
<keyword evidence="3 5" id="KW-1133">Transmembrane helix</keyword>
<dbReference type="GO" id="GO:0005524">
    <property type="term" value="F:ATP binding"/>
    <property type="evidence" value="ECO:0007669"/>
    <property type="project" value="InterPro"/>
</dbReference>
<dbReference type="SUPFAM" id="SSF90123">
    <property type="entry name" value="ABC transporter transmembrane region"/>
    <property type="match status" value="2"/>
</dbReference>
<dbReference type="EnsemblMetazoa" id="OVOC9274.1">
    <property type="protein sequence ID" value="OVOC9274.1"/>
    <property type="gene ID" value="WBGene00246083"/>
</dbReference>
<feature type="domain" description="ABC transmembrane type-1" evidence="6">
    <location>
        <begin position="110"/>
        <end position="386"/>
    </location>
</feature>
<evidence type="ECO:0000256" key="1">
    <source>
        <dbReference type="ARBA" id="ARBA00004141"/>
    </source>
</evidence>
<feature type="transmembrane region" description="Helical" evidence="5">
    <location>
        <begin position="360"/>
        <end position="382"/>
    </location>
</feature>
<feature type="transmembrane region" description="Helical" evidence="5">
    <location>
        <begin position="108"/>
        <end position="131"/>
    </location>
</feature>
<feature type="transmembrane region" description="Helical" evidence="5">
    <location>
        <begin position="591"/>
        <end position="620"/>
    </location>
</feature>
<evidence type="ECO:0000256" key="2">
    <source>
        <dbReference type="ARBA" id="ARBA00022692"/>
    </source>
</evidence>
<evidence type="ECO:0000256" key="5">
    <source>
        <dbReference type="SAM" id="Phobius"/>
    </source>
</evidence>
<dbReference type="Gene3D" id="1.20.1560.10">
    <property type="entry name" value="ABC transporter type 1, transmembrane domain"/>
    <property type="match status" value="2"/>
</dbReference>
<keyword evidence="2 5" id="KW-0812">Transmembrane</keyword>
<feature type="transmembrane region" description="Helical" evidence="5">
    <location>
        <begin position="460"/>
        <end position="481"/>
    </location>
</feature>
<keyword evidence="8" id="KW-1185">Reference proteome</keyword>
<dbReference type="PROSITE" id="PS50929">
    <property type="entry name" value="ABC_TM1F"/>
    <property type="match status" value="2"/>
</dbReference>
<dbReference type="PANTHER" id="PTHR43394:SF1">
    <property type="entry name" value="ATP-BINDING CASSETTE SUB-FAMILY B MEMBER 10, MITOCHONDRIAL"/>
    <property type="match status" value="1"/>
</dbReference>
<comment type="subcellular location">
    <subcellularLocation>
        <location evidence="1">Membrane</location>
        <topology evidence="1">Multi-pass membrane protein</topology>
    </subcellularLocation>
</comment>
<evidence type="ECO:0000313" key="8">
    <source>
        <dbReference type="Proteomes" id="UP000024404"/>
    </source>
</evidence>
<dbReference type="PANTHER" id="PTHR43394">
    <property type="entry name" value="ATP-DEPENDENT PERMEASE MDL1, MITOCHONDRIAL"/>
    <property type="match status" value="1"/>
</dbReference>
<evidence type="ECO:0000313" key="7">
    <source>
        <dbReference type="EnsemblMetazoa" id="OVOC9274.1"/>
    </source>
</evidence>
<dbReference type="OMA" id="FIYSWEI"/>
<feature type="transmembrane region" description="Helical" evidence="5">
    <location>
        <begin position="151"/>
        <end position="172"/>
    </location>
</feature>
<accession>A0A8R1U2A9</accession>
<proteinExistence type="predicted"/>
<reference evidence="8" key="1">
    <citation type="submission" date="2013-10" db="EMBL/GenBank/DDBJ databases">
        <title>Genome sequencing of Onchocerca volvulus.</title>
        <authorList>
            <person name="Cotton J."/>
            <person name="Tsai J."/>
            <person name="Stanley E."/>
            <person name="Tracey A."/>
            <person name="Holroyd N."/>
            <person name="Lustigman S."/>
            <person name="Berriman M."/>
        </authorList>
    </citation>
    <scope>NUCLEOTIDE SEQUENCE</scope>
</reference>
<feature type="transmembrane region" description="Helical" evidence="5">
    <location>
        <begin position="329"/>
        <end position="348"/>
    </location>
</feature>
<dbReference type="GO" id="GO:0015421">
    <property type="term" value="F:ABC-type oligopeptide transporter activity"/>
    <property type="evidence" value="ECO:0007669"/>
    <property type="project" value="TreeGrafter"/>
</dbReference>
<dbReference type="Pfam" id="PF00664">
    <property type="entry name" value="ABC_membrane"/>
    <property type="match status" value="1"/>
</dbReference>
<name>A0A8R1U2A9_ONCVO</name>
<organism evidence="7 8">
    <name type="scientific">Onchocerca volvulus</name>
    <dbReference type="NCBI Taxonomy" id="6282"/>
    <lineage>
        <taxon>Eukaryota</taxon>
        <taxon>Metazoa</taxon>
        <taxon>Ecdysozoa</taxon>
        <taxon>Nematoda</taxon>
        <taxon>Chromadorea</taxon>
        <taxon>Rhabditida</taxon>
        <taxon>Spirurina</taxon>
        <taxon>Spiruromorpha</taxon>
        <taxon>Filarioidea</taxon>
        <taxon>Onchocercidae</taxon>
        <taxon>Onchocerca</taxon>
    </lineage>
</organism>
<evidence type="ECO:0000256" key="4">
    <source>
        <dbReference type="ARBA" id="ARBA00023136"/>
    </source>
</evidence>
<sequence>MVWFKKIRSPVSNQIDRERRKRKKITWNGRHFDRSNMKQCQTSIENLSGMIDKQHLTVTDIIDKDGITVTDNFSINYESEKQKTPPSWFLKQKIFFGTICDNKLSSSIFLISLLFAMLSGCSVSLVIIFLGRIKHILLTNESTTLSFLNRIYQQIIVMAFVIVLAVVAHFGMRLSTTVLSDKIGNHLKQRYDGMHSHKHLSDEIITKVIENINLIVKGLEIFGMQCRNIAIFISSLIICFCHETRLSLLVLSVLSLIITLNVVSKKFSKKSEILLSNKISQTIQLEKDLLLLKTNITNDERLMKLSSEVRNCTRYAILNQIWKNSHSGILSFTVFTFIGCGMLYGGYLLHTNQLIKKSDIFIIVLSMALIIDSISSTFTNYYQIQKAFHAALYIRNLQQFDHQCMLNKFGSRRNSMDEITVTLITVPEFKKPMIPSKGNSIVRFINGIRNVLRNYHNHKLFFFVSFILAIICGLEQAAYNIVMGKIFTAFYERNPGDTPNIHALTFCAIQLSGIGFAVFIVRIASTTIAAVVSEHMAVSFHIILSRHLLKMADKEPLSKLNVNTLVDENVLLTSEAKSLYYPYLSELMTRIISVITNIILGFIYSWEIALLGFIFIIFCLSVQIKMEFETFTYCCKCAGDRHIQKKTQLSESSESSMFRAVNFLIVQTSGFILKTICYALTAFICYHKYKHQTQAFVSIIALYAACQGAVQLPNLIRKLYKSWHAVHRIFACMQNKSSKNCMPSISRTIRLEY</sequence>
<dbReference type="EMBL" id="CMVM020000260">
    <property type="status" value="NOT_ANNOTATED_CDS"/>
    <property type="molecule type" value="Genomic_DNA"/>
</dbReference>
<reference evidence="7" key="2">
    <citation type="submission" date="2022-06" db="UniProtKB">
        <authorList>
            <consortium name="EnsemblMetazoa"/>
        </authorList>
    </citation>
    <scope>IDENTIFICATION</scope>
</reference>
<feature type="domain" description="ABC transmembrane type-1" evidence="6">
    <location>
        <begin position="463"/>
        <end position="626"/>
    </location>
</feature>